<dbReference type="STRING" id="930991.A0A0D0C5H5"/>
<proteinExistence type="predicted"/>
<accession>A0A0D0C5H5</accession>
<protein>
    <submittedName>
        <fullName evidence="1">Uncharacterized protein</fullName>
    </submittedName>
</protein>
<reference evidence="2" key="2">
    <citation type="submission" date="2015-01" db="EMBL/GenBank/DDBJ databases">
        <title>Evolutionary Origins and Diversification of the Mycorrhizal Mutualists.</title>
        <authorList>
            <consortium name="DOE Joint Genome Institute"/>
            <consortium name="Mycorrhizal Genomics Consortium"/>
            <person name="Kohler A."/>
            <person name="Kuo A."/>
            <person name="Nagy L.G."/>
            <person name="Floudas D."/>
            <person name="Copeland A."/>
            <person name="Barry K.W."/>
            <person name="Cichocki N."/>
            <person name="Veneault-Fourrey C."/>
            <person name="LaButti K."/>
            <person name="Lindquist E.A."/>
            <person name="Lipzen A."/>
            <person name="Lundell T."/>
            <person name="Morin E."/>
            <person name="Murat C."/>
            <person name="Riley R."/>
            <person name="Ohm R."/>
            <person name="Sun H."/>
            <person name="Tunlid A."/>
            <person name="Henrissat B."/>
            <person name="Grigoriev I.V."/>
            <person name="Hibbett D.S."/>
            <person name="Martin F."/>
        </authorList>
    </citation>
    <scope>NUCLEOTIDE SEQUENCE [LARGE SCALE GENOMIC DNA]</scope>
    <source>
        <strain evidence="2">Ve08.2h10</strain>
    </source>
</reference>
<dbReference type="InParanoid" id="A0A0D0C5H5"/>
<evidence type="ECO:0000313" key="1">
    <source>
        <dbReference type="EMBL" id="KIK78377.1"/>
    </source>
</evidence>
<dbReference type="InterPro" id="IPR041078">
    <property type="entry name" value="Plavaka"/>
</dbReference>
<feature type="non-terminal residue" evidence="1">
    <location>
        <position position="1"/>
    </location>
</feature>
<evidence type="ECO:0000313" key="2">
    <source>
        <dbReference type="Proteomes" id="UP000054538"/>
    </source>
</evidence>
<dbReference type="OrthoDB" id="3199698at2759"/>
<dbReference type="AlphaFoldDB" id="A0A0D0C5H5"/>
<sequence length="133" mass="15339">PPPPSEQPNDNWTPYHNRLEFETTHFLFSQEEMSAKKINTLLHLWGISLTVHGDAPPFADHRDLYSTINATPLGDVSWSSHSISYTGDRSGGTTSWMGIPYEIHFQDPHQLVQNILKNPDFKDEIDYAPYREW</sequence>
<feature type="non-terminal residue" evidence="1">
    <location>
        <position position="133"/>
    </location>
</feature>
<dbReference type="EMBL" id="KN826613">
    <property type="protein sequence ID" value="KIK78377.1"/>
    <property type="molecule type" value="Genomic_DNA"/>
</dbReference>
<organism evidence="1 2">
    <name type="scientific">Paxillus rubicundulus Ve08.2h10</name>
    <dbReference type="NCBI Taxonomy" id="930991"/>
    <lineage>
        <taxon>Eukaryota</taxon>
        <taxon>Fungi</taxon>
        <taxon>Dikarya</taxon>
        <taxon>Basidiomycota</taxon>
        <taxon>Agaricomycotina</taxon>
        <taxon>Agaricomycetes</taxon>
        <taxon>Agaricomycetidae</taxon>
        <taxon>Boletales</taxon>
        <taxon>Paxilineae</taxon>
        <taxon>Paxillaceae</taxon>
        <taxon>Paxillus</taxon>
    </lineage>
</organism>
<dbReference type="Proteomes" id="UP000054538">
    <property type="component" value="Unassembled WGS sequence"/>
</dbReference>
<keyword evidence="2" id="KW-1185">Reference proteome</keyword>
<gene>
    <name evidence="1" type="ORF">PAXRUDRAFT_88270</name>
</gene>
<dbReference type="Pfam" id="PF18759">
    <property type="entry name" value="Plavaka"/>
    <property type="match status" value="1"/>
</dbReference>
<dbReference type="HOGENOM" id="CLU_006344_7_3_1"/>
<name>A0A0D0C5H5_9AGAM</name>
<reference evidence="1 2" key="1">
    <citation type="submission" date="2014-04" db="EMBL/GenBank/DDBJ databases">
        <authorList>
            <consortium name="DOE Joint Genome Institute"/>
            <person name="Kuo A."/>
            <person name="Kohler A."/>
            <person name="Jargeat P."/>
            <person name="Nagy L.G."/>
            <person name="Floudas D."/>
            <person name="Copeland A."/>
            <person name="Barry K.W."/>
            <person name="Cichocki N."/>
            <person name="Veneault-Fourrey C."/>
            <person name="LaButti K."/>
            <person name="Lindquist E.A."/>
            <person name="Lipzen A."/>
            <person name="Lundell T."/>
            <person name="Morin E."/>
            <person name="Murat C."/>
            <person name="Sun H."/>
            <person name="Tunlid A."/>
            <person name="Henrissat B."/>
            <person name="Grigoriev I.V."/>
            <person name="Hibbett D.S."/>
            <person name="Martin F."/>
            <person name="Nordberg H.P."/>
            <person name="Cantor M.N."/>
            <person name="Hua S.X."/>
        </authorList>
    </citation>
    <scope>NUCLEOTIDE SEQUENCE [LARGE SCALE GENOMIC DNA]</scope>
    <source>
        <strain evidence="1 2">Ve08.2h10</strain>
    </source>
</reference>